<evidence type="ECO:0000313" key="3">
    <source>
        <dbReference type="Proteomes" id="UP000828390"/>
    </source>
</evidence>
<sequence>MRSNSWSTVSKTGERKYRPPHTQQKFSNKLFNSKYLIPTKSASLHIRGTDVLRSIAIDCGAEHPKRLRSTKLRKHIATMTQLFNLPENEIDILAKILGHDIRVHREFYR</sequence>
<dbReference type="EMBL" id="JAIWYP010000010">
    <property type="protein sequence ID" value="KAH3755848.1"/>
    <property type="molecule type" value="Genomic_DNA"/>
</dbReference>
<feature type="compositionally biased region" description="Polar residues" evidence="1">
    <location>
        <begin position="1"/>
        <end position="11"/>
    </location>
</feature>
<evidence type="ECO:0000256" key="1">
    <source>
        <dbReference type="SAM" id="MobiDB-lite"/>
    </source>
</evidence>
<reference evidence="2" key="1">
    <citation type="journal article" date="2019" name="bioRxiv">
        <title>The Genome of the Zebra Mussel, Dreissena polymorpha: A Resource for Invasive Species Research.</title>
        <authorList>
            <person name="McCartney M.A."/>
            <person name="Auch B."/>
            <person name="Kono T."/>
            <person name="Mallez S."/>
            <person name="Zhang Y."/>
            <person name="Obille A."/>
            <person name="Becker A."/>
            <person name="Abrahante J.E."/>
            <person name="Garbe J."/>
            <person name="Badalamenti J.P."/>
            <person name="Herman A."/>
            <person name="Mangelson H."/>
            <person name="Liachko I."/>
            <person name="Sullivan S."/>
            <person name="Sone E.D."/>
            <person name="Koren S."/>
            <person name="Silverstein K.A.T."/>
            <person name="Beckman K.B."/>
            <person name="Gohl D.M."/>
        </authorList>
    </citation>
    <scope>NUCLEOTIDE SEQUENCE</scope>
    <source>
        <strain evidence="2">Duluth1</strain>
        <tissue evidence="2">Whole animal</tissue>
    </source>
</reference>
<evidence type="ECO:0000313" key="2">
    <source>
        <dbReference type="EMBL" id="KAH3755848.1"/>
    </source>
</evidence>
<reference evidence="2" key="2">
    <citation type="submission" date="2020-11" db="EMBL/GenBank/DDBJ databases">
        <authorList>
            <person name="McCartney M.A."/>
            <person name="Auch B."/>
            <person name="Kono T."/>
            <person name="Mallez S."/>
            <person name="Becker A."/>
            <person name="Gohl D.M."/>
            <person name="Silverstein K.A.T."/>
            <person name="Koren S."/>
            <person name="Bechman K.B."/>
            <person name="Herman A."/>
            <person name="Abrahante J.E."/>
            <person name="Garbe J."/>
        </authorList>
    </citation>
    <scope>NUCLEOTIDE SEQUENCE</scope>
    <source>
        <strain evidence="2">Duluth1</strain>
        <tissue evidence="2">Whole animal</tissue>
    </source>
</reference>
<protein>
    <submittedName>
        <fullName evidence="2">Uncharacterized protein</fullName>
    </submittedName>
</protein>
<gene>
    <name evidence="2" type="ORF">DPMN_190547</name>
</gene>
<dbReference type="PANTHER" id="PTHR33480">
    <property type="entry name" value="SET DOMAIN-CONTAINING PROTEIN-RELATED"/>
    <property type="match status" value="1"/>
</dbReference>
<dbReference type="AlphaFoldDB" id="A0A9D4DV71"/>
<dbReference type="PANTHER" id="PTHR33480:SF1">
    <property type="entry name" value="TYR RECOMBINASE DOMAIN-CONTAINING PROTEIN"/>
    <property type="match status" value="1"/>
</dbReference>
<dbReference type="Proteomes" id="UP000828390">
    <property type="component" value="Unassembled WGS sequence"/>
</dbReference>
<name>A0A9D4DV71_DREPO</name>
<comment type="caution">
    <text evidence="2">The sequence shown here is derived from an EMBL/GenBank/DDBJ whole genome shotgun (WGS) entry which is preliminary data.</text>
</comment>
<accession>A0A9D4DV71</accession>
<organism evidence="2 3">
    <name type="scientific">Dreissena polymorpha</name>
    <name type="common">Zebra mussel</name>
    <name type="synonym">Mytilus polymorpha</name>
    <dbReference type="NCBI Taxonomy" id="45954"/>
    <lineage>
        <taxon>Eukaryota</taxon>
        <taxon>Metazoa</taxon>
        <taxon>Spiralia</taxon>
        <taxon>Lophotrochozoa</taxon>
        <taxon>Mollusca</taxon>
        <taxon>Bivalvia</taxon>
        <taxon>Autobranchia</taxon>
        <taxon>Heteroconchia</taxon>
        <taxon>Euheterodonta</taxon>
        <taxon>Imparidentia</taxon>
        <taxon>Neoheterodontei</taxon>
        <taxon>Myida</taxon>
        <taxon>Dreissenoidea</taxon>
        <taxon>Dreissenidae</taxon>
        <taxon>Dreissena</taxon>
    </lineage>
</organism>
<feature type="region of interest" description="Disordered" evidence="1">
    <location>
        <begin position="1"/>
        <end position="24"/>
    </location>
</feature>
<proteinExistence type="predicted"/>
<keyword evidence="3" id="KW-1185">Reference proteome</keyword>